<organism evidence="2 3">
    <name type="scientific">Tenacibaculum aiptasiae</name>
    <dbReference type="NCBI Taxonomy" id="426481"/>
    <lineage>
        <taxon>Bacteria</taxon>
        <taxon>Pseudomonadati</taxon>
        <taxon>Bacteroidota</taxon>
        <taxon>Flavobacteriia</taxon>
        <taxon>Flavobacteriales</taxon>
        <taxon>Flavobacteriaceae</taxon>
        <taxon>Tenacibaculum</taxon>
    </lineage>
</organism>
<proteinExistence type="predicted"/>
<evidence type="ECO:0000313" key="2">
    <source>
        <dbReference type="EMBL" id="KAB1155254.1"/>
    </source>
</evidence>
<feature type="chain" id="PRO_5029735787" description="DUF4886 domain-containing protein" evidence="1">
    <location>
        <begin position="28"/>
        <end position="515"/>
    </location>
</feature>
<dbReference type="RefSeq" id="WP_150900363.1">
    <property type="nucleotide sequence ID" value="NZ_WAAU01000024.1"/>
</dbReference>
<feature type="signal peptide" evidence="1">
    <location>
        <begin position="1"/>
        <end position="27"/>
    </location>
</feature>
<keyword evidence="3" id="KW-1185">Reference proteome</keyword>
<sequence length="515" mass="57827">MKTTPFFYNPLKLIYLTTLLLFLTGCSDDSSLPSDQNPPPNTTVNADINKDGKLNILIIGSSKSINSSVSAFSSDKIGEELKNILTQDASHNLDVTISFEDIYKSKVVTYGLGQSVNTYNENHYAHSLLQYYYWPENQEKRFNNLASKDAKKWDYVVITADPYIIAKLPGYYSLGVHKIAQKVAEGGAKPLLLMQWSKDETLTASINHFSEYTYRTADGTDIETIPAGLSWKNLPSSKKDKATTHPTPNGAYLAAAAIYTHILDKNATTSKYEYDNSIADIVLKTKNEEKNKEHYSGNPTFISPFMNCDISDNVLNYNHTGTSSENGILNGLKWVFNKSSRTLVKNGTPPINFNYGRANTNFEPNKRYKIDPTKFDFSFGFPMQDNGNHGNTSMLYGLDKRYNETNNSTDLGTALYMVRKSELPNARAIPIRTLYAQLKEAIPSQSAYSDNWHMHGNLDKATAAYMYTMLTGNCVLGSEPTDKNSNNWKEWMSQKIGHETAYRLAFFKGINSNCK</sequence>
<dbReference type="GO" id="GO:0016788">
    <property type="term" value="F:hydrolase activity, acting on ester bonds"/>
    <property type="evidence" value="ECO:0007669"/>
    <property type="project" value="UniProtKB-ARBA"/>
</dbReference>
<evidence type="ECO:0000313" key="3">
    <source>
        <dbReference type="Proteomes" id="UP000467305"/>
    </source>
</evidence>
<name>A0A7J5ACF2_9FLAO</name>
<accession>A0A7J5ACF2</accession>
<evidence type="ECO:0000256" key="1">
    <source>
        <dbReference type="SAM" id="SignalP"/>
    </source>
</evidence>
<dbReference type="EMBL" id="WAAU01000024">
    <property type="protein sequence ID" value="KAB1155254.1"/>
    <property type="molecule type" value="Genomic_DNA"/>
</dbReference>
<dbReference type="Gene3D" id="3.40.50.1110">
    <property type="entry name" value="SGNH hydrolase"/>
    <property type="match status" value="1"/>
</dbReference>
<dbReference type="AlphaFoldDB" id="A0A7J5ACF2"/>
<protein>
    <recommendedName>
        <fullName evidence="4">DUF4886 domain-containing protein</fullName>
    </recommendedName>
</protein>
<dbReference type="PROSITE" id="PS51257">
    <property type="entry name" value="PROKAR_LIPOPROTEIN"/>
    <property type="match status" value="1"/>
</dbReference>
<dbReference type="InterPro" id="IPR036514">
    <property type="entry name" value="SGNH_hydro_sf"/>
</dbReference>
<keyword evidence="1" id="KW-0732">Signal</keyword>
<reference evidence="2 3" key="1">
    <citation type="submission" date="2019-09" db="EMBL/GenBank/DDBJ databases">
        <authorList>
            <person name="Cao W.R."/>
        </authorList>
    </citation>
    <scope>NUCLEOTIDE SEQUENCE [LARGE SCALE GENOMIC DNA]</scope>
    <source>
        <strain evidence="3">a4</strain>
    </source>
</reference>
<gene>
    <name evidence="2" type="ORF">F7018_12310</name>
</gene>
<dbReference type="OrthoDB" id="1391570at2"/>
<dbReference type="Proteomes" id="UP000467305">
    <property type="component" value="Unassembled WGS sequence"/>
</dbReference>
<comment type="caution">
    <text evidence="2">The sequence shown here is derived from an EMBL/GenBank/DDBJ whole genome shotgun (WGS) entry which is preliminary data.</text>
</comment>
<evidence type="ECO:0008006" key="4">
    <source>
        <dbReference type="Google" id="ProtNLM"/>
    </source>
</evidence>